<dbReference type="Gene3D" id="1.20.1170.10">
    <property type="match status" value="2"/>
</dbReference>
<sequence>MNTAEIKGAIEITIEGIEALNKALDLYNKVLDQIIPWKTYEETIKELDRYRADYSNESAQLVGEVKTLIYNAEDNYFSASQYIYEWCSLTIQLLRIYLNLFEKRSSSTYEAQRGILIVVLGDGIDKMSAGQAKLQQSSINFNNVAGKLTTLNAQAYGGAASGFVFGPFGIMIAYAVAAELVEGRLIPELQQRLDEVKGFFVKLHKTIDETNVNIDSTKTKLKDEIANIGELKVKTEAIKKIIPFDELDALCDTILESVNNLIKQCEAYQKSHDIYISS</sequence>
<evidence type="ECO:0000313" key="2">
    <source>
        <dbReference type="Proteomes" id="UP001151699"/>
    </source>
</evidence>
<protein>
    <submittedName>
        <fullName evidence="1">Hemolysin E</fullName>
    </submittedName>
</protein>
<organism evidence="1 2">
    <name type="scientific">Pseudolycoriella hygida</name>
    <dbReference type="NCBI Taxonomy" id="35572"/>
    <lineage>
        <taxon>Eukaryota</taxon>
        <taxon>Metazoa</taxon>
        <taxon>Ecdysozoa</taxon>
        <taxon>Arthropoda</taxon>
        <taxon>Hexapoda</taxon>
        <taxon>Insecta</taxon>
        <taxon>Pterygota</taxon>
        <taxon>Neoptera</taxon>
        <taxon>Endopterygota</taxon>
        <taxon>Diptera</taxon>
        <taxon>Nematocera</taxon>
        <taxon>Sciaroidea</taxon>
        <taxon>Sciaridae</taxon>
        <taxon>Pseudolycoriella</taxon>
    </lineage>
</organism>
<dbReference type="CDD" id="cd22651">
    <property type="entry name" value="HlyE-like"/>
    <property type="match status" value="1"/>
</dbReference>
<evidence type="ECO:0000313" key="1">
    <source>
        <dbReference type="EMBL" id="KAJ6639526.1"/>
    </source>
</evidence>
<reference evidence="1" key="1">
    <citation type="submission" date="2022-07" db="EMBL/GenBank/DDBJ databases">
        <authorList>
            <person name="Trinca V."/>
            <person name="Uliana J.V.C."/>
            <person name="Torres T.T."/>
            <person name="Ward R.J."/>
            <person name="Monesi N."/>
        </authorList>
    </citation>
    <scope>NUCLEOTIDE SEQUENCE</scope>
    <source>
        <strain evidence="1">HSMRA1968</strain>
        <tissue evidence="1">Whole embryos</tissue>
    </source>
</reference>
<dbReference type="Proteomes" id="UP001151699">
    <property type="component" value="Chromosome X"/>
</dbReference>
<dbReference type="InterPro" id="IPR027018">
    <property type="entry name" value="Hemolysin_E"/>
</dbReference>
<dbReference type="Pfam" id="PF06109">
    <property type="entry name" value="HlyE"/>
    <property type="match status" value="2"/>
</dbReference>
<proteinExistence type="predicted"/>
<dbReference type="OrthoDB" id="78854at2759"/>
<dbReference type="SUPFAM" id="SSF58100">
    <property type="entry name" value="Bacterial hemolysins"/>
    <property type="match status" value="1"/>
</dbReference>
<comment type="caution">
    <text evidence="1">The sequence shown here is derived from an EMBL/GenBank/DDBJ whole genome shotgun (WGS) entry which is preliminary data.</text>
</comment>
<gene>
    <name evidence="1" type="primary">hlyE_9</name>
    <name evidence="1" type="ORF">Bhyg_12272</name>
</gene>
<dbReference type="GO" id="GO:0044179">
    <property type="term" value="P:hemolysis in another organism"/>
    <property type="evidence" value="ECO:0007669"/>
    <property type="project" value="InterPro"/>
</dbReference>
<accession>A0A9Q0S0Q0</accession>
<keyword evidence="2" id="KW-1185">Reference proteome</keyword>
<dbReference type="EMBL" id="WJQU01000003">
    <property type="protein sequence ID" value="KAJ6639526.1"/>
    <property type="molecule type" value="Genomic_DNA"/>
</dbReference>
<name>A0A9Q0S0Q0_9DIPT</name>
<dbReference type="AlphaFoldDB" id="A0A9Q0S0Q0"/>